<evidence type="ECO:0000256" key="1">
    <source>
        <dbReference type="SAM" id="MobiDB-lite"/>
    </source>
</evidence>
<sequence length="139" mass="15570">MEAFITADQFERVYGLLRQERKIHTKEREVIRRFLEAVFWIDRSGAQWRFLPAEYGGWNSVYKRFARRDDLGVWGRLFAGVADDPDLQAVMIDATVVRAHACAAGAPQKGAARRRRPSGGRAAASAPSSMCWSTPSATP</sequence>
<reference evidence="3" key="1">
    <citation type="submission" date="2020-02" db="EMBL/GenBank/DDBJ databases">
        <authorList>
            <person name="Meier V. D."/>
        </authorList>
    </citation>
    <scope>NUCLEOTIDE SEQUENCE</scope>
    <source>
        <strain evidence="3">AVDCRST_MAG18</strain>
    </source>
</reference>
<accession>A0A6J4VLL7</accession>
<feature type="region of interest" description="Disordered" evidence="1">
    <location>
        <begin position="105"/>
        <end position="139"/>
    </location>
</feature>
<feature type="compositionally biased region" description="Polar residues" evidence="1">
    <location>
        <begin position="130"/>
        <end position="139"/>
    </location>
</feature>
<dbReference type="EMBL" id="CADCWN010000235">
    <property type="protein sequence ID" value="CAA9580800.1"/>
    <property type="molecule type" value="Genomic_DNA"/>
</dbReference>
<evidence type="ECO:0000259" key="2">
    <source>
        <dbReference type="Pfam" id="PF13340"/>
    </source>
</evidence>
<gene>
    <name evidence="3" type="ORF">AVDCRST_MAG18-3101</name>
</gene>
<name>A0A6J4VLL7_9BACT</name>
<organism evidence="3">
    <name type="scientific">uncultured Thermomicrobiales bacterium</name>
    <dbReference type="NCBI Taxonomy" id="1645740"/>
    <lineage>
        <taxon>Bacteria</taxon>
        <taxon>Pseudomonadati</taxon>
        <taxon>Thermomicrobiota</taxon>
        <taxon>Thermomicrobia</taxon>
        <taxon>Thermomicrobiales</taxon>
        <taxon>environmental samples</taxon>
    </lineage>
</organism>
<evidence type="ECO:0000313" key="3">
    <source>
        <dbReference type="EMBL" id="CAA9580800.1"/>
    </source>
</evidence>
<dbReference type="PANTHER" id="PTHR46637:SF1">
    <property type="entry name" value="BLL5188 PROTEIN"/>
    <property type="match status" value="1"/>
</dbReference>
<dbReference type="AlphaFoldDB" id="A0A6J4VLL7"/>
<feature type="compositionally biased region" description="Low complexity" evidence="1">
    <location>
        <begin position="119"/>
        <end position="129"/>
    </location>
</feature>
<dbReference type="PANTHER" id="PTHR46637">
    <property type="entry name" value="TIS1421-TRANSPOSASE PROTEIN A"/>
    <property type="match status" value="1"/>
</dbReference>
<protein>
    <recommendedName>
        <fullName evidence="2">Insertion element IS402-like domain-containing protein</fullName>
    </recommendedName>
</protein>
<feature type="domain" description="Insertion element IS402-like" evidence="2">
    <location>
        <begin position="6"/>
        <end position="78"/>
    </location>
</feature>
<dbReference type="Pfam" id="PF13340">
    <property type="entry name" value="DUF4096"/>
    <property type="match status" value="1"/>
</dbReference>
<dbReference type="InterPro" id="IPR052909">
    <property type="entry name" value="Transposase_6_like"/>
</dbReference>
<proteinExistence type="predicted"/>
<dbReference type="InterPro" id="IPR025161">
    <property type="entry name" value="IS402-like_dom"/>
</dbReference>